<gene>
    <name evidence="2" type="ORF">BS47DRAFT_1339166</name>
</gene>
<dbReference type="EMBL" id="MU128930">
    <property type="protein sequence ID" value="KAF9517638.1"/>
    <property type="molecule type" value="Genomic_DNA"/>
</dbReference>
<dbReference type="AlphaFoldDB" id="A0A9P6B4M8"/>
<dbReference type="PROSITE" id="PS51257">
    <property type="entry name" value="PROKAR_LIPOPROTEIN"/>
    <property type="match status" value="1"/>
</dbReference>
<accession>A0A9P6B4M8</accession>
<evidence type="ECO:0000313" key="2">
    <source>
        <dbReference type="EMBL" id="KAF9517638.1"/>
    </source>
</evidence>
<feature type="transmembrane region" description="Helical" evidence="1">
    <location>
        <begin position="39"/>
        <end position="62"/>
    </location>
</feature>
<keyword evidence="1" id="KW-1133">Transmembrane helix</keyword>
<organism evidence="2 3">
    <name type="scientific">Hydnum rufescens UP504</name>
    <dbReference type="NCBI Taxonomy" id="1448309"/>
    <lineage>
        <taxon>Eukaryota</taxon>
        <taxon>Fungi</taxon>
        <taxon>Dikarya</taxon>
        <taxon>Basidiomycota</taxon>
        <taxon>Agaricomycotina</taxon>
        <taxon>Agaricomycetes</taxon>
        <taxon>Cantharellales</taxon>
        <taxon>Hydnaceae</taxon>
        <taxon>Hydnum</taxon>
    </lineage>
</organism>
<evidence type="ECO:0000256" key="1">
    <source>
        <dbReference type="SAM" id="Phobius"/>
    </source>
</evidence>
<feature type="transmembrane region" description="Helical" evidence="1">
    <location>
        <begin position="12"/>
        <end position="33"/>
    </location>
</feature>
<reference evidence="2" key="1">
    <citation type="journal article" date="2020" name="Nat. Commun.">
        <title>Large-scale genome sequencing of mycorrhizal fungi provides insights into the early evolution of symbiotic traits.</title>
        <authorList>
            <person name="Miyauchi S."/>
            <person name="Kiss E."/>
            <person name="Kuo A."/>
            <person name="Drula E."/>
            <person name="Kohler A."/>
            <person name="Sanchez-Garcia M."/>
            <person name="Morin E."/>
            <person name="Andreopoulos B."/>
            <person name="Barry K.W."/>
            <person name="Bonito G."/>
            <person name="Buee M."/>
            <person name="Carver A."/>
            <person name="Chen C."/>
            <person name="Cichocki N."/>
            <person name="Clum A."/>
            <person name="Culley D."/>
            <person name="Crous P.W."/>
            <person name="Fauchery L."/>
            <person name="Girlanda M."/>
            <person name="Hayes R.D."/>
            <person name="Keri Z."/>
            <person name="LaButti K."/>
            <person name="Lipzen A."/>
            <person name="Lombard V."/>
            <person name="Magnuson J."/>
            <person name="Maillard F."/>
            <person name="Murat C."/>
            <person name="Nolan M."/>
            <person name="Ohm R.A."/>
            <person name="Pangilinan J."/>
            <person name="Pereira M.F."/>
            <person name="Perotto S."/>
            <person name="Peter M."/>
            <person name="Pfister S."/>
            <person name="Riley R."/>
            <person name="Sitrit Y."/>
            <person name="Stielow J.B."/>
            <person name="Szollosi G."/>
            <person name="Zifcakova L."/>
            <person name="Stursova M."/>
            <person name="Spatafora J.W."/>
            <person name="Tedersoo L."/>
            <person name="Vaario L.M."/>
            <person name="Yamada A."/>
            <person name="Yan M."/>
            <person name="Wang P."/>
            <person name="Xu J."/>
            <person name="Bruns T."/>
            <person name="Baldrian P."/>
            <person name="Vilgalys R."/>
            <person name="Dunand C."/>
            <person name="Henrissat B."/>
            <person name="Grigoriev I.V."/>
            <person name="Hibbett D."/>
            <person name="Nagy L.G."/>
            <person name="Martin F.M."/>
        </authorList>
    </citation>
    <scope>NUCLEOTIDE SEQUENCE</scope>
    <source>
        <strain evidence="2">UP504</strain>
    </source>
</reference>
<evidence type="ECO:0000313" key="3">
    <source>
        <dbReference type="Proteomes" id="UP000886523"/>
    </source>
</evidence>
<dbReference type="Proteomes" id="UP000886523">
    <property type="component" value="Unassembled WGS sequence"/>
</dbReference>
<proteinExistence type="predicted"/>
<name>A0A9P6B4M8_9AGAM</name>
<protein>
    <submittedName>
        <fullName evidence="2">Uncharacterized protein</fullName>
    </submittedName>
</protein>
<keyword evidence="3" id="KW-1185">Reference proteome</keyword>
<keyword evidence="1" id="KW-0472">Membrane</keyword>
<keyword evidence="1" id="KW-0812">Transmembrane</keyword>
<sequence length="87" mass="9182">MAAATDRKHAHTSLALMELLYITVVLVACSPITPHEFGSSIGLIGAVANLAFAIAIAIAGDIRWGDFISLFKGDDGIRKVDGKRADD</sequence>
<comment type="caution">
    <text evidence="2">The sequence shown here is derived from an EMBL/GenBank/DDBJ whole genome shotgun (WGS) entry which is preliminary data.</text>
</comment>